<comment type="caution">
    <text evidence="6">The sequence shown here is derived from an EMBL/GenBank/DDBJ whole genome shotgun (WGS) entry which is preliminary data.</text>
</comment>
<keyword evidence="2" id="KW-0479">Metal-binding</keyword>
<dbReference type="RefSeq" id="WP_223790662.1">
    <property type="nucleotide sequence ID" value="NZ_JAIOUQ010000003.1"/>
</dbReference>
<dbReference type="GO" id="GO:0051537">
    <property type="term" value="F:2 iron, 2 sulfur cluster binding"/>
    <property type="evidence" value="ECO:0007669"/>
    <property type="project" value="UniProtKB-KW"/>
</dbReference>
<evidence type="ECO:0000256" key="4">
    <source>
        <dbReference type="ARBA" id="ARBA00023014"/>
    </source>
</evidence>
<dbReference type="EMBL" id="JAIOUQ010000003">
    <property type="protein sequence ID" value="MBZ2165029.1"/>
    <property type="molecule type" value="Genomic_DNA"/>
</dbReference>
<evidence type="ECO:0000256" key="2">
    <source>
        <dbReference type="ARBA" id="ARBA00022723"/>
    </source>
</evidence>
<evidence type="ECO:0000259" key="5">
    <source>
        <dbReference type="SMART" id="SM00704"/>
    </source>
</evidence>
<gene>
    <name evidence="6" type="ORF">K8N75_03070</name>
</gene>
<name>A0A8T5UWG8_9EURY</name>
<dbReference type="PANTHER" id="PTHR46491:SF3">
    <property type="entry name" value="CDGSH IRON-SULFUR DOMAIN-CONTAINING PROTEIN 3, MITOCHONDRIAL"/>
    <property type="match status" value="1"/>
</dbReference>
<accession>A0A8T5UWG8</accession>
<feature type="domain" description="Iron-binding zinc finger CDGSH type" evidence="5">
    <location>
        <begin position="191"/>
        <end position="228"/>
    </location>
</feature>
<organism evidence="6 7">
    <name type="scientific">Methanobacterium spitsbergense</name>
    <dbReference type="NCBI Taxonomy" id="2874285"/>
    <lineage>
        <taxon>Archaea</taxon>
        <taxon>Methanobacteriati</taxon>
        <taxon>Methanobacteriota</taxon>
        <taxon>Methanomada group</taxon>
        <taxon>Methanobacteria</taxon>
        <taxon>Methanobacteriales</taxon>
        <taxon>Methanobacteriaceae</taxon>
        <taxon>Methanobacterium</taxon>
    </lineage>
</organism>
<dbReference type="Gene3D" id="3.40.5.90">
    <property type="entry name" value="CDGSH iron-sulfur domain, mitoNEET-type"/>
    <property type="match status" value="2"/>
</dbReference>
<dbReference type="InterPro" id="IPR010693">
    <property type="entry name" value="Divergent_4Fe-4S_mono-cluster"/>
</dbReference>
<keyword evidence="4" id="KW-0411">Iron-sulfur</keyword>
<evidence type="ECO:0000313" key="6">
    <source>
        <dbReference type="EMBL" id="MBZ2165029.1"/>
    </source>
</evidence>
<dbReference type="InterPro" id="IPR016548">
    <property type="entry name" value="UCP009180"/>
</dbReference>
<dbReference type="PIRSF" id="PIRSF009180">
    <property type="entry name" value="UCP009180"/>
    <property type="match status" value="1"/>
</dbReference>
<dbReference type="InterPro" id="IPR018967">
    <property type="entry name" value="FeS-contain_CDGSH-typ"/>
</dbReference>
<dbReference type="Pfam" id="PF06902">
    <property type="entry name" value="Fer4_19"/>
    <property type="match status" value="1"/>
</dbReference>
<reference evidence="7" key="1">
    <citation type="journal article" date="2022" name="Microbiol. Resour. Announc.">
        <title>Draft Genome Sequence of a Methanogenic Archaeon from West Spitsbergen Permafrost.</title>
        <authorList>
            <person name="Trubitsyn V."/>
            <person name="Rivkina E."/>
            <person name="Shcherbakova V."/>
        </authorList>
    </citation>
    <scope>NUCLEOTIDE SEQUENCE [LARGE SCALE GENOMIC DNA]</scope>
    <source>
        <strain evidence="7">VT</strain>
    </source>
</reference>
<dbReference type="Pfam" id="PF09360">
    <property type="entry name" value="zf-CDGSH"/>
    <property type="match status" value="2"/>
</dbReference>
<proteinExistence type="predicted"/>
<evidence type="ECO:0000256" key="3">
    <source>
        <dbReference type="ARBA" id="ARBA00023004"/>
    </source>
</evidence>
<dbReference type="PANTHER" id="PTHR46491">
    <property type="entry name" value="CDGSH IRON SULFUR DOMAIN PROTEIN HOMOLOG"/>
    <property type="match status" value="1"/>
</dbReference>
<keyword evidence="3" id="KW-0408">Iron</keyword>
<dbReference type="GO" id="GO:0046872">
    <property type="term" value="F:metal ion binding"/>
    <property type="evidence" value="ECO:0007669"/>
    <property type="project" value="UniProtKB-KW"/>
</dbReference>
<protein>
    <submittedName>
        <fullName evidence="6">CDGSH iron-sulfur domain-containing protein</fullName>
    </submittedName>
</protein>
<dbReference type="InterPro" id="IPR052950">
    <property type="entry name" value="CISD"/>
</dbReference>
<dbReference type="SMART" id="SM00704">
    <property type="entry name" value="ZnF_CDGSH"/>
    <property type="match status" value="2"/>
</dbReference>
<dbReference type="AlphaFoldDB" id="A0A8T5UWG8"/>
<evidence type="ECO:0000313" key="7">
    <source>
        <dbReference type="Proteomes" id="UP000825933"/>
    </source>
</evidence>
<dbReference type="InterPro" id="IPR042216">
    <property type="entry name" value="MitoNEET_CISD"/>
</dbReference>
<keyword evidence="7" id="KW-1185">Reference proteome</keyword>
<feature type="domain" description="Iron-binding zinc finger CDGSH type" evidence="5">
    <location>
        <begin position="41"/>
        <end position="78"/>
    </location>
</feature>
<sequence>MAAEKNKQKIRILKDGPYIVSGGVPLIKQGIGTDDEGNSYQWTLKITYPLKNTYSLCRCGKSKNKPFCDGAHLKTGFDGTETASKKPYMAEAAGTDGPVLTLTDVWPLCDHSRFCQRAGGIRELIANSDDPEAKKIAIEQGQNCPSGRLVVWDKETGKALEPEFEPSIAIIHDPQKKCEGPIWVRGGIPIESFDGTIYEVRNRVTLCQCGKSENKPFCDGSHWLTKDEMENWRSKWNKKDDQV</sequence>
<dbReference type="GO" id="GO:0005737">
    <property type="term" value="C:cytoplasm"/>
    <property type="evidence" value="ECO:0007669"/>
    <property type="project" value="UniProtKB-ARBA"/>
</dbReference>
<dbReference type="Proteomes" id="UP000825933">
    <property type="component" value="Unassembled WGS sequence"/>
</dbReference>
<keyword evidence="1" id="KW-0001">2Fe-2S</keyword>
<evidence type="ECO:0000256" key="1">
    <source>
        <dbReference type="ARBA" id="ARBA00022714"/>
    </source>
</evidence>